<dbReference type="InterPro" id="IPR001752">
    <property type="entry name" value="Kinesin_motor_dom"/>
</dbReference>
<feature type="domain" description="Kinesin motor" evidence="8">
    <location>
        <begin position="8"/>
        <end position="333"/>
    </location>
</feature>
<dbReference type="Gene3D" id="3.40.850.10">
    <property type="entry name" value="Kinesin motor domain"/>
    <property type="match status" value="1"/>
</dbReference>
<evidence type="ECO:0000256" key="6">
    <source>
        <dbReference type="SAM" id="Coils"/>
    </source>
</evidence>
<comment type="similarity">
    <text evidence="5">Belongs to the TRAFAC class myosin-kinesin ATPase superfamily. Kinesin family.</text>
</comment>
<dbReference type="InterPro" id="IPR019821">
    <property type="entry name" value="Kinesin_motor_CS"/>
</dbReference>
<protein>
    <submittedName>
        <fullName evidence="9">Kinesin heavy chain</fullName>
    </submittedName>
</protein>
<dbReference type="EMBL" id="JARBJD010000030">
    <property type="protein sequence ID" value="KAK2959367.1"/>
    <property type="molecule type" value="Genomic_DNA"/>
</dbReference>
<evidence type="ECO:0000256" key="3">
    <source>
        <dbReference type="ARBA" id="ARBA00023054"/>
    </source>
</evidence>
<proteinExistence type="inferred from homology"/>
<feature type="region of interest" description="Disordered" evidence="7">
    <location>
        <begin position="403"/>
        <end position="450"/>
    </location>
</feature>
<gene>
    <name evidence="9" type="ORF">BLNAU_5676</name>
</gene>
<dbReference type="SMART" id="SM00129">
    <property type="entry name" value="KISc"/>
    <property type="match status" value="1"/>
</dbReference>
<comment type="caution">
    <text evidence="9">The sequence shown here is derived from an EMBL/GenBank/DDBJ whole genome shotgun (WGS) entry which is preliminary data.</text>
</comment>
<evidence type="ECO:0000256" key="2">
    <source>
        <dbReference type="ARBA" id="ARBA00022840"/>
    </source>
</evidence>
<dbReference type="InterPro" id="IPR036961">
    <property type="entry name" value="Kinesin_motor_dom_sf"/>
</dbReference>
<feature type="coiled-coil region" evidence="6">
    <location>
        <begin position="345"/>
        <end position="372"/>
    </location>
</feature>
<organism evidence="9 10">
    <name type="scientific">Blattamonas nauphoetae</name>
    <dbReference type="NCBI Taxonomy" id="2049346"/>
    <lineage>
        <taxon>Eukaryota</taxon>
        <taxon>Metamonada</taxon>
        <taxon>Preaxostyla</taxon>
        <taxon>Oxymonadida</taxon>
        <taxon>Blattamonas</taxon>
    </lineage>
</organism>
<dbReference type="PROSITE" id="PS00411">
    <property type="entry name" value="KINESIN_MOTOR_1"/>
    <property type="match status" value="1"/>
</dbReference>
<keyword evidence="1 5" id="KW-0547">Nucleotide-binding</keyword>
<keyword evidence="2 5" id="KW-0067">ATP-binding</keyword>
<evidence type="ECO:0000259" key="8">
    <source>
        <dbReference type="PROSITE" id="PS50067"/>
    </source>
</evidence>
<evidence type="ECO:0000313" key="10">
    <source>
        <dbReference type="Proteomes" id="UP001281761"/>
    </source>
</evidence>
<feature type="binding site" evidence="5">
    <location>
        <begin position="93"/>
        <end position="100"/>
    </location>
    <ligand>
        <name>ATP</name>
        <dbReference type="ChEBI" id="CHEBI:30616"/>
    </ligand>
</feature>
<dbReference type="PANTHER" id="PTHR47968">
    <property type="entry name" value="CENTROMERE PROTEIN E"/>
    <property type="match status" value="1"/>
</dbReference>
<sequence>MTEDSEVGIRVVCRFRPFNKRELGEVVAEQDKFRIKYSDEQSVSITTPDGTKNFSFDRIFPPETKQIELFQDTGRPTVNEIMKGFNGTLFAYGQTGAGKSFSMFGPDIAEDDLQGIIPRSAQMIFETINKDTTETEFVAKCSFLEIYNEQIRDLFNPAQNNLQVRESPTRGIYVGDATEISVSTEEEVSRLLQIGEQARSVSFTQMNAKSSRSHSVFVLQISQKTSDGSTKAGKLNLVDLAGSEKVKKTNATGQTLNEAKKINQSLSALGMCIHALVEGSAHVPFRDSKLTRILQESLGGNCKTTLLICASAHPFNAEETISTLMFGQRAKCVKNQVKCNAQLSVAELTKRIDAAKLEISRLKNEISAYSFKTQWMRDHTDDWFGKGVPAEIQTQFETMLQAVGEEGEEEESNTTQKKPSGESRASGKAAPKTKEAPQTGRTGRAEKEEVEDLSEAVLAVKLWMERTSEALTEKGEDILSLAQQANRQQSERTMLQLRADDAFYTDITADGRTRIQKKKAEREGLSEEVNALKQQHADLSGAYVELEKEKRKLTLLNDEVGVRVKELEKQVEKHAITRQTLVGSDSDDEDSEAEQGVISVMAQMTSGVEEQRKLTEAEQTAMLAIAKAENELKLKEDLHLKRTKELTSAKLALKREELQVEENEALLKQMVAMKVATILKFEEFGDELETIRKMTLVDPVSNFDEINVDAELEEIADLAANEEALHDLFVSIANSAPPLVPPSQPIPTPNTEQDVWNAEKAGLAEQMGGDADETAVLIEQADEAVAEMDDALAAIAEELRTVDASRRTARLRLEQAKHKLHTVQTSMDALALVSNCAESGRKRDKRKMAEKEEKWDGLSDEERELIAEEAEREAENAVMLLEDQQNEATRLKAELLKAMGMAEIGAQEAIKDAKHPMLEVINEDEEPVSPQPCEDGNEDVFPAQQVEREGPHPAVPPLVRAASRSAVVSHAGSSSRLSTLSGRSQLHKLRAEREQFVVLFQELHAQTNNILFQQEMERQQLLSELADLEAEEMQLRTNSAEMDASIAAGAEHVERLEAELAVLLSERATIEKGLSEASKTERHSKLVQLSQQIESLRPAIRKLEGEKTKQLLLLEQQEEEQERVIGEAAKSLIAVPKTRVINPIKRVSRNNPPIAH</sequence>
<dbReference type="PANTHER" id="PTHR47968:SF75">
    <property type="entry name" value="CENTROMERE-ASSOCIATED PROTEIN E"/>
    <property type="match status" value="1"/>
</dbReference>
<reference evidence="9 10" key="1">
    <citation type="journal article" date="2022" name="bioRxiv">
        <title>Genomics of Preaxostyla Flagellates Illuminates Evolutionary Transitions and the Path Towards Mitochondrial Loss.</title>
        <authorList>
            <person name="Novak L.V.F."/>
            <person name="Treitli S.C."/>
            <person name="Pyrih J."/>
            <person name="Halakuc P."/>
            <person name="Pipaliya S.V."/>
            <person name="Vacek V."/>
            <person name="Brzon O."/>
            <person name="Soukal P."/>
            <person name="Eme L."/>
            <person name="Dacks J.B."/>
            <person name="Karnkowska A."/>
            <person name="Elias M."/>
            <person name="Hampl V."/>
        </authorList>
    </citation>
    <scope>NUCLEOTIDE SEQUENCE [LARGE SCALE GENOMIC DNA]</scope>
    <source>
        <strain evidence="9">NAU3</strain>
        <tissue evidence="9">Gut</tissue>
    </source>
</reference>
<feature type="compositionally biased region" description="Basic and acidic residues" evidence="7">
    <location>
        <begin position="847"/>
        <end position="857"/>
    </location>
</feature>
<dbReference type="Pfam" id="PF00225">
    <property type="entry name" value="Kinesin"/>
    <property type="match status" value="1"/>
</dbReference>
<name>A0ABQ9Y6H5_9EUKA</name>
<dbReference type="InterPro" id="IPR027640">
    <property type="entry name" value="Kinesin-like_fam"/>
</dbReference>
<dbReference type="PROSITE" id="PS50067">
    <property type="entry name" value="KINESIN_MOTOR_2"/>
    <property type="match status" value="1"/>
</dbReference>
<dbReference type="SUPFAM" id="SSF52540">
    <property type="entry name" value="P-loop containing nucleoside triphosphate hydrolases"/>
    <property type="match status" value="1"/>
</dbReference>
<dbReference type="PRINTS" id="PR00380">
    <property type="entry name" value="KINESINHEAVY"/>
</dbReference>
<feature type="coiled-coil region" evidence="6">
    <location>
        <begin position="515"/>
        <end position="549"/>
    </location>
</feature>
<dbReference type="Proteomes" id="UP001281761">
    <property type="component" value="Unassembled WGS sequence"/>
</dbReference>
<evidence type="ECO:0000256" key="7">
    <source>
        <dbReference type="SAM" id="MobiDB-lite"/>
    </source>
</evidence>
<evidence type="ECO:0000256" key="1">
    <source>
        <dbReference type="ARBA" id="ARBA00022741"/>
    </source>
</evidence>
<evidence type="ECO:0000256" key="5">
    <source>
        <dbReference type="PROSITE-ProRule" id="PRU00283"/>
    </source>
</evidence>
<accession>A0ABQ9Y6H5</accession>
<keyword evidence="3 6" id="KW-0175">Coiled coil</keyword>
<dbReference type="InterPro" id="IPR027417">
    <property type="entry name" value="P-loop_NTPase"/>
</dbReference>
<evidence type="ECO:0000313" key="9">
    <source>
        <dbReference type="EMBL" id="KAK2959367.1"/>
    </source>
</evidence>
<feature type="coiled-coil region" evidence="6">
    <location>
        <begin position="1011"/>
        <end position="1073"/>
    </location>
</feature>
<keyword evidence="4 5" id="KW-0505">Motor protein</keyword>
<keyword evidence="10" id="KW-1185">Reference proteome</keyword>
<feature type="region of interest" description="Disordered" evidence="7">
    <location>
        <begin position="841"/>
        <end position="860"/>
    </location>
</feature>
<evidence type="ECO:0000256" key="4">
    <source>
        <dbReference type="ARBA" id="ARBA00023175"/>
    </source>
</evidence>